<sequence>MPPITRELLRKRAEHNDGELSNLEEITLHQYDIEKIELLDVYCRNLKILYLQSNQILKIEGLGKLKRLEYLNLALNNIQVIDGLQGCESLKKLDLTVNFIEALNSIPNLRHNENLKELHLTGNPCTSIENYRHFVIETLSQLTHLDGILIEKSERIKSHQDFRILPDFPKNTNADVKIDEKLLDQALHADMKNDSLPYTPETRLATARETAKLRAEKDKVRQLGSLSELSAVKRKDRILEKNGKILQMNEGKYDFNLIDEDNFLILDLALSKFLDSSLIKVEIQSEFIRVEVKGKMLQLLLPEKVNELEAVAQRSQTTGHLVLKMPKLHQIKNIKSKISKTNAVEKENIVVNIMEKVNVEIPFSSTTDESEVPPLE</sequence>
<dbReference type="Proteomes" id="UP000030755">
    <property type="component" value="Unassembled WGS sequence"/>
</dbReference>
<dbReference type="InterPro" id="IPR001611">
    <property type="entry name" value="Leu-rich_rpt"/>
</dbReference>
<dbReference type="OMA" id="WREYLIT"/>
<evidence type="ECO:0000256" key="5">
    <source>
        <dbReference type="ARBA" id="ARBA00022737"/>
    </source>
</evidence>
<dbReference type="OrthoDB" id="10250990at2759"/>
<keyword evidence="4" id="KW-0433">Leucine-rich repeat</keyword>
<dbReference type="InterPro" id="IPR032675">
    <property type="entry name" value="LRR_dom_sf"/>
</dbReference>
<name>A0A075AV06_ROZAC</name>
<dbReference type="AlphaFoldDB" id="A0A075AV06"/>
<reference evidence="11" key="3">
    <citation type="submission" date="2018-08" db="EMBL/GenBank/DDBJ databases">
        <title>Leveraging single-cell genomics to expand the Fungal Tree of Life.</title>
        <authorList>
            <consortium name="DOE Joint Genome Institute"/>
            <person name="Ahrendt S.R."/>
            <person name="Quandt C.A."/>
            <person name="Ciobanu D."/>
            <person name="Clum A."/>
            <person name="Salamov A."/>
            <person name="Andreopoulos B."/>
            <person name="Cheng J.-F."/>
            <person name="Woyke T."/>
            <person name="Pelin A."/>
            <person name="Henrissat B."/>
            <person name="Reynolds N."/>
            <person name="Benny G.L."/>
            <person name="Smith M.E."/>
            <person name="James T.Y."/>
            <person name="Grigoriev I.V."/>
        </authorList>
    </citation>
    <scope>NUCLEOTIDE SEQUENCE</scope>
    <source>
        <strain evidence="11">CSF55</strain>
    </source>
</reference>
<dbReference type="PROSITE" id="PS51450">
    <property type="entry name" value="LRR"/>
    <property type="match status" value="4"/>
</dbReference>
<evidence type="ECO:0000256" key="4">
    <source>
        <dbReference type="ARBA" id="ARBA00022614"/>
    </source>
</evidence>
<gene>
    <name evidence="10" type="ORF">O9G_003186</name>
    <name evidence="11" type="ORF">ROZALSC1DRAFT_30424</name>
</gene>
<keyword evidence="7" id="KW-0966">Cell projection</keyword>
<reference evidence="13" key="2">
    <citation type="journal article" date="2018" name="Nat. Microbiol.">
        <title>Leveraging single-cell genomics to expand the fungal tree of life.</title>
        <authorList>
            <person name="Ahrendt S.R."/>
            <person name="Quandt C.A."/>
            <person name="Ciobanu D."/>
            <person name="Clum A."/>
            <person name="Salamov A."/>
            <person name="Andreopoulos B."/>
            <person name="Cheng J.F."/>
            <person name="Woyke T."/>
            <person name="Pelin A."/>
            <person name="Henrissat B."/>
            <person name="Reynolds N.K."/>
            <person name="Benny G.L."/>
            <person name="Smith M.E."/>
            <person name="James T.Y."/>
            <person name="Grigoriev I.V."/>
        </authorList>
    </citation>
    <scope>NUCLEOTIDE SEQUENCE [LARGE SCALE GENOMIC DNA]</scope>
    <source>
        <strain evidence="13">CSF55</strain>
    </source>
</reference>
<comment type="similarity">
    <text evidence="8">Belongs to the tilB family.</text>
</comment>
<dbReference type="Pfam" id="PF23602">
    <property type="entry name" value="CS_DNAAF11_C"/>
    <property type="match status" value="1"/>
</dbReference>
<evidence type="ECO:0000313" key="13">
    <source>
        <dbReference type="Proteomes" id="UP000281549"/>
    </source>
</evidence>
<feature type="domain" description="Dynein axonemal assembly factor 11-like CS" evidence="9">
    <location>
        <begin position="216"/>
        <end position="327"/>
    </location>
</feature>
<dbReference type="GO" id="GO:0005929">
    <property type="term" value="C:cilium"/>
    <property type="evidence" value="ECO:0007669"/>
    <property type="project" value="UniProtKB-SubCell"/>
</dbReference>
<evidence type="ECO:0000313" key="10">
    <source>
        <dbReference type="EMBL" id="EPZ34106.1"/>
    </source>
</evidence>
<dbReference type="Gene3D" id="3.80.10.10">
    <property type="entry name" value="Ribonuclease Inhibitor"/>
    <property type="match status" value="1"/>
</dbReference>
<comment type="subcellular location">
    <subcellularLocation>
        <location evidence="1">Cell projection</location>
        <location evidence="1">Cilium</location>
    </subcellularLocation>
    <subcellularLocation>
        <location evidence="2">Cytoplasm</location>
    </subcellularLocation>
</comment>
<evidence type="ECO:0000256" key="6">
    <source>
        <dbReference type="ARBA" id="ARBA00023069"/>
    </source>
</evidence>
<dbReference type="PANTHER" id="PTHR18849:SF0">
    <property type="entry name" value="CILIA- AND FLAGELLA-ASSOCIATED PROTEIN 410-RELATED"/>
    <property type="match status" value="1"/>
</dbReference>
<dbReference type="Pfam" id="PF14580">
    <property type="entry name" value="LRR_9"/>
    <property type="match status" value="1"/>
</dbReference>
<evidence type="ECO:0000256" key="2">
    <source>
        <dbReference type="ARBA" id="ARBA00004496"/>
    </source>
</evidence>
<dbReference type="PANTHER" id="PTHR18849">
    <property type="entry name" value="LEUCINE RICH REPEAT PROTEIN"/>
    <property type="match status" value="1"/>
</dbReference>
<evidence type="ECO:0000256" key="7">
    <source>
        <dbReference type="ARBA" id="ARBA00023273"/>
    </source>
</evidence>
<keyword evidence="6" id="KW-0969">Cilium</keyword>
<organism evidence="10 12">
    <name type="scientific">Rozella allomycis (strain CSF55)</name>
    <dbReference type="NCBI Taxonomy" id="988480"/>
    <lineage>
        <taxon>Eukaryota</taxon>
        <taxon>Fungi</taxon>
        <taxon>Fungi incertae sedis</taxon>
        <taxon>Cryptomycota</taxon>
        <taxon>Cryptomycota incertae sedis</taxon>
        <taxon>Rozella</taxon>
    </lineage>
</organism>
<proteinExistence type="inferred from homology"/>
<dbReference type="Proteomes" id="UP000281549">
    <property type="component" value="Unassembled WGS sequence"/>
</dbReference>
<evidence type="ECO:0000259" key="9">
    <source>
        <dbReference type="Pfam" id="PF23602"/>
    </source>
</evidence>
<dbReference type="SUPFAM" id="SSF52058">
    <property type="entry name" value="L domain-like"/>
    <property type="match status" value="1"/>
</dbReference>
<evidence type="ECO:0000313" key="12">
    <source>
        <dbReference type="Proteomes" id="UP000030755"/>
    </source>
</evidence>
<dbReference type="InterPro" id="IPR056496">
    <property type="entry name" value="CS_DNAAF11_C"/>
</dbReference>
<evidence type="ECO:0000256" key="3">
    <source>
        <dbReference type="ARBA" id="ARBA00022490"/>
    </source>
</evidence>
<dbReference type="EMBL" id="KE560993">
    <property type="protein sequence ID" value="EPZ34106.1"/>
    <property type="molecule type" value="Genomic_DNA"/>
</dbReference>
<reference evidence="10 12" key="1">
    <citation type="journal article" date="2013" name="Curr. Biol.">
        <title>Shared signatures of parasitism and phylogenomics unite Cryptomycota and microsporidia.</title>
        <authorList>
            <person name="James T.Y."/>
            <person name="Pelin A."/>
            <person name="Bonen L."/>
            <person name="Ahrendt S."/>
            <person name="Sain D."/>
            <person name="Corradi N."/>
            <person name="Stajich J.E."/>
        </authorList>
    </citation>
    <scope>NUCLEOTIDE SEQUENCE [LARGE SCALE GENOMIC DNA]</scope>
    <source>
        <strain evidence="10">CSF55</strain>
        <strain evidence="10">CSF55</strain>
    </source>
</reference>
<dbReference type="HOGENOM" id="CLU_034806_0_1_1"/>
<keyword evidence="3" id="KW-0963">Cytoplasm</keyword>
<dbReference type="GO" id="GO:0005737">
    <property type="term" value="C:cytoplasm"/>
    <property type="evidence" value="ECO:0007669"/>
    <property type="project" value="UniProtKB-SubCell"/>
</dbReference>
<evidence type="ECO:0000256" key="8">
    <source>
        <dbReference type="ARBA" id="ARBA00049982"/>
    </source>
</evidence>
<dbReference type="EMBL" id="ML005669">
    <property type="protein sequence ID" value="RKP17809.1"/>
    <property type="molecule type" value="Genomic_DNA"/>
</dbReference>
<accession>A0A075AV06</accession>
<dbReference type="FunFam" id="3.80.10.10:FF:000052">
    <property type="entry name" value="Leucine rich repeat containing 6"/>
    <property type="match status" value="1"/>
</dbReference>
<protein>
    <submittedName>
        <fullName evidence="11">Outer arm dynein light chain 1</fullName>
    </submittedName>
</protein>
<dbReference type="STRING" id="988480.A0A075AV06"/>
<keyword evidence="5" id="KW-0677">Repeat</keyword>
<evidence type="ECO:0000313" key="11">
    <source>
        <dbReference type="EMBL" id="RKP17809.1"/>
    </source>
</evidence>
<evidence type="ECO:0000256" key="1">
    <source>
        <dbReference type="ARBA" id="ARBA00004138"/>
    </source>
</evidence>
<dbReference type="SMART" id="SM00365">
    <property type="entry name" value="LRR_SD22"/>
    <property type="match status" value="4"/>
</dbReference>
<keyword evidence="12" id="KW-1185">Reference proteome</keyword>